<sequence length="139" mass="15018">AMGNVGQLAVDLVVSTLNLSRVSYFHTGCLNPMVGNNPYNSCKKDGEGLHCPAEDARSWIKSSGFSRTVVLSSSHAYQRDDQQLHGTPLSCLAEDLPLAVLLLFCSEGDNIPATFALVSHLWFHLLDTPVNVSSLMAQS</sequence>
<comment type="similarity">
    <text evidence="3">Belongs to the PSMG2 family.</text>
</comment>
<dbReference type="PANTHER" id="PTHR12970">
    <property type="entry name" value="PROTEASOME ASSEMBLY CHAPERONE 2"/>
    <property type="match status" value="1"/>
</dbReference>
<dbReference type="GO" id="GO:0005634">
    <property type="term" value="C:nucleus"/>
    <property type="evidence" value="ECO:0007669"/>
    <property type="project" value="TreeGrafter"/>
</dbReference>
<reference evidence="4" key="2">
    <citation type="submission" date="2016-06" db="EMBL/GenBank/DDBJ databases">
        <title>The genome of a short-lived fish provides insights into sex chromosome evolution and the genetic control of aging.</title>
        <authorList>
            <person name="Reichwald K."/>
            <person name="Felder M."/>
            <person name="Petzold A."/>
            <person name="Koch P."/>
            <person name="Groth M."/>
            <person name="Platzer M."/>
        </authorList>
    </citation>
    <scope>NUCLEOTIDE SEQUENCE</scope>
    <source>
        <tissue evidence="4">Brain</tissue>
    </source>
</reference>
<proteinExistence type="inferred from homology"/>
<accession>A0A1A8C0V4</accession>
<dbReference type="GO" id="GO:0005829">
    <property type="term" value="C:cytosol"/>
    <property type="evidence" value="ECO:0007669"/>
    <property type="project" value="TreeGrafter"/>
</dbReference>
<feature type="non-terminal residue" evidence="4">
    <location>
        <position position="139"/>
    </location>
</feature>
<organism evidence="4">
    <name type="scientific">Nothobranchius kadleci</name>
    <name type="common">African annual killifish</name>
    <dbReference type="NCBI Taxonomy" id="1051664"/>
    <lineage>
        <taxon>Eukaryota</taxon>
        <taxon>Metazoa</taxon>
        <taxon>Chordata</taxon>
        <taxon>Craniata</taxon>
        <taxon>Vertebrata</taxon>
        <taxon>Euteleostomi</taxon>
        <taxon>Actinopterygii</taxon>
        <taxon>Neopterygii</taxon>
        <taxon>Teleostei</taxon>
        <taxon>Neoteleostei</taxon>
        <taxon>Acanthomorphata</taxon>
        <taxon>Ovalentaria</taxon>
        <taxon>Atherinomorphae</taxon>
        <taxon>Cyprinodontiformes</taxon>
        <taxon>Nothobranchiidae</taxon>
        <taxon>Nothobranchius</taxon>
    </lineage>
</organism>
<reference evidence="4" key="1">
    <citation type="submission" date="2016-05" db="EMBL/GenBank/DDBJ databases">
        <authorList>
            <person name="Lavstsen T."/>
            <person name="Jespersen J.S."/>
        </authorList>
    </citation>
    <scope>NUCLEOTIDE SEQUENCE</scope>
    <source>
        <tissue evidence="4">Brain</tissue>
    </source>
</reference>
<dbReference type="InterPro" id="IPR019151">
    <property type="entry name" value="Proteasome_assmbl_chaperone_2"/>
</dbReference>
<protein>
    <recommendedName>
        <fullName evidence="1">Proteasome assembly chaperone 2</fullName>
    </recommendedName>
</protein>
<keyword evidence="2" id="KW-0143">Chaperone</keyword>
<evidence type="ECO:0000313" key="4">
    <source>
        <dbReference type="EMBL" id="SBP73497.1"/>
    </source>
</evidence>
<name>A0A1A8C0V4_NOTKA</name>
<dbReference type="Gene3D" id="3.40.50.10900">
    <property type="entry name" value="PAC-like subunit"/>
    <property type="match status" value="2"/>
</dbReference>
<dbReference type="GO" id="GO:0000502">
    <property type="term" value="C:proteasome complex"/>
    <property type="evidence" value="ECO:0007669"/>
    <property type="project" value="UniProtKB-KW"/>
</dbReference>
<dbReference type="GO" id="GO:0043248">
    <property type="term" value="P:proteasome assembly"/>
    <property type="evidence" value="ECO:0007669"/>
    <property type="project" value="TreeGrafter"/>
</dbReference>
<evidence type="ECO:0000256" key="1">
    <source>
        <dbReference type="ARBA" id="ARBA00019186"/>
    </source>
</evidence>
<gene>
    <name evidence="4" type="primary">PSMG2</name>
</gene>
<evidence type="ECO:0000256" key="3">
    <source>
        <dbReference type="ARBA" id="ARBA00025745"/>
    </source>
</evidence>
<feature type="non-terminal residue" evidence="4">
    <location>
        <position position="1"/>
    </location>
</feature>
<keyword evidence="4" id="KW-0647">Proteasome</keyword>
<dbReference type="Pfam" id="PF09754">
    <property type="entry name" value="PAC2"/>
    <property type="match status" value="1"/>
</dbReference>
<dbReference type="InterPro" id="IPR016562">
    <property type="entry name" value="Proteasome_assmbl_chp_2_euk"/>
</dbReference>
<dbReference type="EMBL" id="HADZ01009556">
    <property type="protein sequence ID" value="SBP73497.1"/>
    <property type="molecule type" value="Transcribed_RNA"/>
</dbReference>
<dbReference type="InterPro" id="IPR038389">
    <property type="entry name" value="PSMG2_sf"/>
</dbReference>
<dbReference type="PANTHER" id="PTHR12970:SF1">
    <property type="entry name" value="PROTEASOME ASSEMBLY CHAPERONE 2"/>
    <property type="match status" value="1"/>
</dbReference>
<dbReference type="AlphaFoldDB" id="A0A1A8C0V4"/>
<evidence type="ECO:0000256" key="2">
    <source>
        <dbReference type="ARBA" id="ARBA00023186"/>
    </source>
</evidence>